<evidence type="ECO:0000256" key="4">
    <source>
        <dbReference type="ARBA" id="ARBA00023163"/>
    </source>
</evidence>
<dbReference type="Pfam" id="PF04542">
    <property type="entry name" value="Sigma70_r2"/>
    <property type="match status" value="1"/>
</dbReference>
<dbReference type="GO" id="GO:0016987">
    <property type="term" value="F:sigma factor activity"/>
    <property type="evidence" value="ECO:0007669"/>
    <property type="project" value="UniProtKB-KW"/>
</dbReference>
<keyword evidence="4" id="KW-0804">Transcription</keyword>
<reference evidence="6 7" key="1">
    <citation type="submission" date="2012-02" db="EMBL/GenBank/DDBJ databases">
        <title>Complete sequence of chromosome of Singulisphaera acidiphila DSM 18658.</title>
        <authorList>
            <consortium name="US DOE Joint Genome Institute (JGI-PGF)"/>
            <person name="Lucas S."/>
            <person name="Copeland A."/>
            <person name="Lapidus A."/>
            <person name="Glavina del Rio T."/>
            <person name="Dalin E."/>
            <person name="Tice H."/>
            <person name="Bruce D."/>
            <person name="Goodwin L."/>
            <person name="Pitluck S."/>
            <person name="Peters L."/>
            <person name="Ovchinnikova G."/>
            <person name="Chertkov O."/>
            <person name="Kyrpides N."/>
            <person name="Mavromatis K."/>
            <person name="Ivanova N."/>
            <person name="Brettin T."/>
            <person name="Detter J.C."/>
            <person name="Han C."/>
            <person name="Larimer F."/>
            <person name="Land M."/>
            <person name="Hauser L."/>
            <person name="Markowitz V."/>
            <person name="Cheng J.-F."/>
            <person name="Hugenholtz P."/>
            <person name="Woyke T."/>
            <person name="Wu D."/>
            <person name="Tindall B."/>
            <person name="Pomrenke H."/>
            <person name="Brambilla E."/>
            <person name="Klenk H.-P."/>
            <person name="Eisen J.A."/>
        </authorList>
    </citation>
    <scope>NUCLEOTIDE SEQUENCE [LARGE SCALE GENOMIC DNA]</scope>
    <source>
        <strain evidence="7">ATCC BAA-1392 / DSM 18658 / VKM B-2454 / MOB10</strain>
    </source>
</reference>
<proteinExistence type="predicted"/>
<keyword evidence="3" id="KW-0238">DNA-binding</keyword>
<dbReference type="OrthoDB" id="284734at2"/>
<dbReference type="InterPro" id="IPR039425">
    <property type="entry name" value="RNA_pol_sigma-70-like"/>
</dbReference>
<accession>L0DGF0</accession>
<dbReference type="InterPro" id="IPR007627">
    <property type="entry name" value="RNA_pol_sigma70_r2"/>
</dbReference>
<dbReference type="HOGENOM" id="CLU_047691_14_0_0"/>
<keyword evidence="7" id="KW-1185">Reference proteome</keyword>
<dbReference type="NCBIfam" id="TIGR02937">
    <property type="entry name" value="sigma70-ECF"/>
    <property type="match status" value="1"/>
</dbReference>
<dbReference type="PANTHER" id="PTHR43133:SF8">
    <property type="entry name" value="RNA POLYMERASE SIGMA FACTOR HI_1459-RELATED"/>
    <property type="match status" value="1"/>
</dbReference>
<feature type="domain" description="RNA polymerase sigma-70 region 2" evidence="5">
    <location>
        <begin position="30"/>
        <end position="98"/>
    </location>
</feature>
<dbReference type="EMBL" id="CP003364">
    <property type="protein sequence ID" value="AGA27868.1"/>
    <property type="molecule type" value="Genomic_DNA"/>
</dbReference>
<protein>
    <submittedName>
        <fullName evidence="6">RNA polymerase sigma factor, sigma-70 family</fullName>
    </submittedName>
</protein>
<evidence type="ECO:0000256" key="2">
    <source>
        <dbReference type="ARBA" id="ARBA00023082"/>
    </source>
</evidence>
<evidence type="ECO:0000256" key="3">
    <source>
        <dbReference type="ARBA" id="ARBA00023125"/>
    </source>
</evidence>
<dbReference type="GO" id="GO:0006352">
    <property type="term" value="P:DNA-templated transcription initiation"/>
    <property type="evidence" value="ECO:0007669"/>
    <property type="project" value="InterPro"/>
</dbReference>
<dbReference type="Gene3D" id="1.10.1740.10">
    <property type="match status" value="1"/>
</dbReference>
<dbReference type="RefSeq" id="WP_015247011.1">
    <property type="nucleotide sequence ID" value="NC_019892.1"/>
</dbReference>
<dbReference type="STRING" id="886293.Sinac_3619"/>
<evidence type="ECO:0000313" key="7">
    <source>
        <dbReference type="Proteomes" id="UP000010798"/>
    </source>
</evidence>
<dbReference type="PANTHER" id="PTHR43133">
    <property type="entry name" value="RNA POLYMERASE ECF-TYPE SIGMA FACTO"/>
    <property type="match status" value="1"/>
</dbReference>
<name>L0DGF0_SINAD</name>
<organism evidence="6 7">
    <name type="scientific">Singulisphaera acidiphila (strain ATCC BAA-1392 / DSM 18658 / VKM B-2454 / MOB10)</name>
    <dbReference type="NCBI Taxonomy" id="886293"/>
    <lineage>
        <taxon>Bacteria</taxon>
        <taxon>Pseudomonadati</taxon>
        <taxon>Planctomycetota</taxon>
        <taxon>Planctomycetia</taxon>
        <taxon>Isosphaerales</taxon>
        <taxon>Isosphaeraceae</taxon>
        <taxon>Singulisphaera</taxon>
    </lineage>
</organism>
<dbReference type="AlphaFoldDB" id="L0DGF0"/>
<keyword evidence="2" id="KW-0731">Sigma factor</keyword>
<sequence>MTDAPNLRTSATLLGKLRHQPTDEIAWGEFVDRYGPEIYGWCRRWNLQDADAKDVTQAVMAALCSKMRTFTYDRNLSFRGWLRTLTHHTWSDLVTRRRPTPLGGDRGGDSSWLESIEARDDLLVRLDEQFDRELLEEASFRVRLRVEPHTWEAFRLTAIEGQAGAVVAEQLGMKVATVFKAKSKVQRMLREEICRLEGTDPTGD</sequence>
<evidence type="ECO:0000259" key="5">
    <source>
        <dbReference type="Pfam" id="PF04542"/>
    </source>
</evidence>
<dbReference type="KEGG" id="saci:Sinac_3619"/>
<dbReference type="InterPro" id="IPR014284">
    <property type="entry name" value="RNA_pol_sigma-70_dom"/>
</dbReference>
<gene>
    <name evidence="6" type="ordered locus">Sinac_3619</name>
</gene>
<dbReference type="InterPro" id="IPR013325">
    <property type="entry name" value="RNA_pol_sigma_r2"/>
</dbReference>
<dbReference type="GO" id="GO:0003677">
    <property type="term" value="F:DNA binding"/>
    <property type="evidence" value="ECO:0007669"/>
    <property type="project" value="UniProtKB-KW"/>
</dbReference>
<evidence type="ECO:0000313" key="6">
    <source>
        <dbReference type="EMBL" id="AGA27868.1"/>
    </source>
</evidence>
<dbReference type="eggNOG" id="COG1595">
    <property type="taxonomic scope" value="Bacteria"/>
</dbReference>
<keyword evidence="1" id="KW-0805">Transcription regulation</keyword>
<dbReference type="Proteomes" id="UP000010798">
    <property type="component" value="Chromosome"/>
</dbReference>
<dbReference type="SUPFAM" id="SSF88946">
    <property type="entry name" value="Sigma2 domain of RNA polymerase sigma factors"/>
    <property type="match status" value="1"/>
</dbReference>
<evidence type="ECO:0000256" key="1">
    <source>
        <dbReference type="ARBA" id="ARBA00023015"/>
    </source>
</evidence>